<dbReference type="EMBL" id="CAJPWZ010003158">
    <property type="protein sequence ID" value="CAG2253636.1"/>
    <property type="molecule type" value="Genomic_DNA"/>
</dbReference>
<keyword evidence="2" id="KW-1185">Reference proteome</keyword>
<accession>A0A8S3V6B6</accession>
<protein>
    <submittedName>
        <fullName evidence="1">Uncharacterized protein</fullName>
    </submittedName>
</protein>
<comment type="caution">
    <text evidence="1">The sequence shown here is derived from an EMBL/GenBank/DDBJ whole genome shotgun (WGS) entry which is preliminary data.</text>
</comment>
<reference evidence="1" key="1">
    <citation type="submission" date="2021-03" db="EMBL/GenBank/DDBJ databases">
        <authorList>
            <person name="Bekaert M."/>
        </authorList>
    </citation>
    <scope>NUCLEOTIDE SEQUENCE</scope>
</reference>
<sequence length="368" mass="43813">MAESLKKDVPQKNICNRENIGLVHIAAAKDRFNVSPYYLAQIYGQTEIVRLIQNLQIQSEPPAQIVQNILTYNLIANHLTLTQFDWTCFQDYNFKYRALLRNQAVTCISRLPSERIHYKNTYNATTIEILFTSIYFDFLESNAVDKDREFVKMADIFQRIPKKTKAFGQLYSLYHLSLFSNFIRRQLLLFNIDDGEYFYRQLQTRGRKLTNHYDNEINLLYQAVISRNYRHFKKLQVRRDLHKDWLHDLITETNGTSFLSFHKFVVKRIEMNMKRLENIHQDGKQRFLGRVKEMDVALPVKPDEACLLIFQSLQIILSEVDYLWQSHLQILFQDLNQEEVVVYIESFFKTVCRGIICFKESERFQSIN</sequence>
<dbReference type="AlphaFoldDB" id="A0A8S3V6B6"/>
<dbReference type="Proteomes" id="UP000683360">
    <property type="component" value="Unassembled WGS sequence"/>
</dbReference>
<organism evidence="1 2">
    <name type="scientific">Mytilus edulis</name>
    <name type="common">Blue mussel</name>
    <dbReference type="NCBI Taxonomy" id="6550"/>
    <lineage>
        <taxon>Eukaryota</taxon>
        <taxon>Metazoa</taxon>
        <taxon>Spiralia</taxon>
        <taxon>Lophotrochozoa</taxon>
        <taxon>Mollusca</taxon>
        <taxon>Bivalvia</taxon>
        <taxon>Autobranchia</taxon>
        <taxon>Pteriomorphia</taxon>
        <taxon>Mytilida</taxon>
        <taxon>Mytiloidea</taxon>
        <taxon>Mytilidae</taxon>
        <taxon>Mytilinae</taxon>
        <taxon>Mytilus</taxon>
    </lineage>
</organism>
<evidence type="ECO:0000313" key="2">
    <source>
        <dbReference type="Proteomes" id="UP000683360"/>
    </source>
</evidence>
<dbReference type="OrthoDB" id="10362181at2759"/>
<proteinExistence type="predicted"/>
<evidence type="ECO:0000313" key="1">
    <source>
        <dbReference type="EMBL" id="CAG2253636.1"/>
    </source>
</evidence>
<gene>
    <name evidence="1" type="ORF">MEDL_65163</name>
</gene>
<name>A0A8S3V6B6_MYTED</name>